<feature type="repeat" description="PPR" evidence="2">
    <location>
        <begin position="483"/>
        <end position="517"/>
    </location>
</feature>
<feature type="repeat" description="PPR" evidence="2">
    <location>
        <begin position="72"/>
        <end position="106"/>
    </location>
</feature>
<dbReference type="InterPro" id="IPR046960">
    <property type="entry name" value="PPR_At4g14850-like_plant"/>
</dbReference>
<sequence length="638" mass="70595">MLRSNVLEETCSKIIYFCNKQFLRDGICIHSPILKLGLQDNLLISNNLLSLYAKCCGVEHARHLFDEMPYRDVVSWTGVLSAYVKDGNHEEALRFFNLMKVSGEKPNEFTFSNMLKSCSALSNHVHGTKVHACVIKHGFESNPILSTSLIEFYSKWGFVKAAVGVFIAMENGDTVSWTAMISSFVQAGKWAQAFLGINFGNPIHAQLIVWGVQLNLVLKTALVDMYAKCHKMENAVKVLKQTSEQDVQLWTALINAQALKLGKQIHTQLIMAGLENDISVGNALLDFYTKCSNAVEDVTRVFKGITLPNVVSWTTLIAGLSANGLKDECFLAFLEMRFLGHQPNSFTLSNILQACGTTQSSTETRKIHGFIIKTNADSDIIVGNALVDAYAGLHMIGRYELTLEIIGHMRDDDLRIDGFTISSFLTASANLCAVKTGIQLHCYSIVSGFLKRISVSNGLVDFYGKCWCTLDAQKVFDEIPEPDIISWNGLMHGFALNGHITSALSTLEDMRLAGFRPDSHTLLTVLFACNKGGLVDMGVEYFHSLRELYDITPQLYHYNLLVDLLGRAGRLEDAVGLVKSMPFSPNSSVYKKLLHACKLHGNVLLGEEMARQGLELDPGDLEFYGILASMYDKAGGPI</sequence>
<evidence type="ECO:0000313" key="4">
    <source>
        <dbReference type="Proteomes" id="UP001318860"/>
    </source>
</evidence>
<dbReference type="Pfam" id="PF13041">
    <property type="entry name" value="PPR_2"/>
    <property type="match status" value="3"/>
</dbReference>
<dbReference type="PROSITE" id="PS51375">
    <property type="entry name" value="PPR"/>
    <property type="match status" value="3"/>
</dbReference>
<dbReference type="PANTHER" id="PTHR47926">
    <property type="entry name" value="PENTATRICOPEPTIDE REPEAT-CONTAINING PROTEIN"/>
    <property type="match status" value="1"/>
</dbReference>
<proteinExistence type="predicted"/>
<accession>A0ABR0U6C6</accession>
<gene>
    <name evidence="3" type="ORF">DH2020_048617</name>
</gene>
<dbReference type="EMBL" id="JABTTQ020003424">
    <property type="protein sequence ID" value="KAK6117655.1"/>
    <property type="molecule type" value="Genomic_DNA"/>
</dbReference>
<organism evidence="3 4">
    <name type="scientific">Rehmannia glutinosa</name>
    <name type="common">Chinese foxglove</name>
    <dbReference type="NCBI Taxonomy" id="99300"/>
    <lineage>
        <taxon>Eukaryota</taxon>
        <taxon>Viridiplantae</taxon>
        <taxon>Streptophyta</taxon>
        <taxon>Embryophyta</taxon>
        <taxon>Tracheophyta</taxon>
        <taxon>Spermatophyta</taxon>
        <taxon>Magnoliopsida</taxon>
        <taxon>eudicotyledons</taxon>
        <taxon>Gunneridae</taxon>
        <taxon>Pentapetalae</taxon>
        <taxon>asterids</taxon>
        <taxon>lamiids</taxon>
        <taxon>Lamiales</taxon>
        <taxon>Orobanchaceae</taxon>
        <taxon>Rehmannieae</taxon>
        <taxon>Rehmannia</taxon>
    </lineage>
</organism>
<evidence type="ECO:0000313" key="3">
    <source>
        <dbReference type="EMBL" id="KAK6117655.1"/>
    </source>
</evidence>
<name>A0ABR0U6C6_REHGL</name>
<evidence type="ECO:0008006" key="5">
    <source>
        <dbReference type="Google" id="ProtNLM"/>
    </source>
</evidence>
<keyword evidence="1" id="KW-0677">Repeat</keyword>
<feature type="repeat" description="PPR" evidence="2">
    <location>
        <begin position="309"/>
        <end position="343"/>
    </location>
</feature>
<protein>
    <recommendedName>
        <fullName evidence="5">Pentatricopeptide repeat-containing protein</fullName>
    </recommendedName>
</protein>
<comment type="caution">
    <text evidence="3">The sequence shown here is derived from an EMBL/GenBank/DDBJ whole genome shotgun (WGS) entry which is preliminary data.</text>
</comment>
<evidence type="ECO:0000256" key="1">
    <source>
        <dbReference type="ARBA" id="ARBA00022737"/>
    </source>
</evidence>
<reference evidence="3 4" key="1">
    <citation type="journal article" date="2021" name="Comput. Struct. Biotechnol. J.">
        <title>De novo genome assembly of the potent medicinal plant Rehmannia glutinosa using nanopore technology.</title>
        <authorList>
            <person name="Ma L."/>
            <person name="Dong C."/>
            <person name="Song C."/>
            <person name="Wang X."/>
            <person name="Zheng X."/>
            <person name="Niu Y."/>
            <person name="Chen S."/>
            <person name="Feng W."/>
        </authorList>
    </citation>
    <scope>NUCLEOTIDE SEQUENCE [LARGE SCALE GENOMIC DNA]</scope>
    <source>
        <strain evidence="3">DH-2019</strain>
    </source>
</reference>
<dbReference type="PANTHER" id="PTHR47926:SF471">
    <property type="entry name" value="DYW DOMAIN-CONTAINING PROTEIN"/>
    <property type="match status" value="1"/>
</dbReference>
<dbReference type="Proteomes" id="UP001318860">
    <property type="component" value="Unassembled WGS sequence"/>
</dbReference>
<keyword evidence="4" id="KW-1185">Reference proteome</keyword>
<dbReference type="NCBIfam" id="TIGR00756">
    <property type="entry name" value="PPR"/>
    <property type="match status" value="4"/>
</dbReference>
<dbReference type="Gene3D" id="1.25.40.10">
    <property type="entry name" value="Tetratricopeptide repeat domain"/>
    <property type="match status" value="5"/>
</dbReference>
<dbReference type="InterPro" id="IPR002885">
    <property type="entry name" value="PPR_rpt"/>
</dbReference>
<dbReference type="Pfam" id="PF01535">
    <property type="entry name" value="PPR"/>
    <property type="match status" value="3"/>
</dbReference>
<dbReference type="InterPro" id="IPR011990">
    <property type="entry name" value="TPR-like_helical_dom_sf"/>
</dbReference>
<evidence type="ECO:0000256" key="2">
    <source>
        <dbReference type="PROSITE-ProRule" id="PRU00708"/>
    </source>
</evidence>